<accession>A0A803MA40</accession>
<evidence type="ECO:0000256" key="7">
    <source>
        <dbReference type="ARBA" id="ARBA00022989"/>
    </source>
</evidence>
<feature type="domain" description="Leucine-rich repeat-containing N-terminal plant-type" evidence="11">
    <location>
        <begin position="32"/>
        <end position="71"/>
    </location>
</feature>
<keyword evidence="3" id="KW-0433">Leucine-rich repeat</keyword>
<feature type="signal peptide" evidence="10">
    <location>
        <begin position="1"/>
        <end position="25"/>
    </location>
</feature>
<dbReference type="GeneID" id="110707203"/>
<dbReference type="Pfam" id="PF08263">
    <property type="entry name" value="LRRNT_2"/>
    <property type="match status" value="1"/>
</dbReference>
<dbReference type="GO" id="GO:0016020">
    <property type="term" value="C:membrane"/>
    <property type="evidence" value="ECO:0007669"/>
    <property type="project" value="UniProtKB-SubCell"/>
</dbReference>
<gene>
    <name evidence="12" type="primary">LOC110707203</name>
</gene>
<evidence type="ECO:0000256" key="5">
    <source>
        <dbReference type="ARBA" id="ARBA00022729"/>
    </source>
</evidence>
<dbReference type="Pfam" id="PF00560">
    <property type="entry name" value="LRR_1"/>
    <property type="match status" value="1"/>
</dbReference>
<dbReference type="InterPro" id="IPR053211">
    <property type="entry name" value="DNA_repair-toleration"/>
</dbReference>
<reference evidence="12" key="2">
    <citation type="submission" date="2021-03" db="UniProtKB">
        <authorList>
            <consortium name="EnsemblPlants"/>
        </authorList>
    </citation>
    <scope>IDENTIFICATION</scope>
</reference>
<evidence type="ECO:0000256" key="9">
    <source>
        <dbReference type="ARBA" id="ARBA00023180"/>
    </source>
</evidence>
<organism evidence="12 13">
    <name type="scientific">Chenopodium quinoa</name>
    <name type="common">Quinoa</name>
    <dbReference type="NCBI Taxonomy" id="63459"/>
    <lineage>
        <taxon>Eukaryota</taxon>
        <taxon>Viridiplantae</taxon>
        <taxon>Streptophyta</taxon>
        <taxon>Embryophyta</taxon>
        <taxon>Tracheophyta</taxon>
        <taxon>Spermatophyta</taxon>
        <taxon>Magnoliopsida</taxon>
        <taxon>eudicotyledons</taxon>
        <taxon>Gunneridae</taxon>
        <taxon>Pentapetalae</taxon>
        <taxon>Caryophyllales</taxon>
        <taxon>Chenopodiaceae</taxon>
        <taxon>Chenopodioideae</taxon>
        <taxon>Atripliceae</taxon>
        <taxon>Chenopodium</taxon>
    </lineage>
</organism>
<keyword evidence="6" id="KW-0677">Repeat</keyword>
<evidence type="ECO:0000256" key="1">
    <source>
        <dbReference type="ARBA" id="ARBA00004167"/>
    </source>
</evidence>
<comment type="subcellular location">
    <subcellularLocation>
        <location evidence="1">Membrane</location>
        <topology evidence="1">Single-pass membrane protein</topology>
    </subcellularLocation>
</comment>
<dbReference type="Pfam" id="PF13855">
    <property type="entry name" value="LRR_8"/>
    <property type="match status" value="1"/>
</dbReference>
<proteinExistence type="inferred from homology"/>
<name>A0A803MA40_CHEQI</name>
<dbReference type="PANTHER" id="PTHR48060:SF21">
    <property type="entry name" value="L DOMAIN-LIKE PROTEIN"/>
    <property type="match status" value="1"/>
</dbReference>
<dbReference type="OMA" id="DVSACEW"/>
<keyword evidence="4" id="KW-0812">Transmembrane</keyword>
<evidence type="ECO:0000313" key="13">
    <source>
        <dbReference type="Proteomes" id="UP000596660"/>
    </source>
</evidence>
<reference evidence="12" key="1">
    <citation type="journal article" date="2017" name="Nature">
        <title>The genome of Chenopodium quinoa.</title>
        <authorList>
            <person name="Jarvis D.E."/>
            <person name="Ho Y.S."/>
            <person name="Lightfoot D.J."/>
            <person name="Schmoeckel S.M."/>
            <person name="Li B."/>
            <person name="Borm T.J.A."/>
            <person name="Ohyanagi H."/>
            <person name="Mineta K."/>
            <person name="Michell C.T."/>
            <person name="Saber N."/>
            <person name="Kharbatia N.M."/>
            <person name="Rupper R.R."/>
            <person name="Sharp A.R."/>
            <person name="Dally N."/>
            <person name="Boughton B.A."/>
            <person name="Woo Y.H."/>
            <person name="Gao G."/>
            <person name="Schijlen E.G.W.M."/>
            <person name="Guo X."/>
            <person name="Momin A.A."/>
            <person name="Negrao S."/>
            <person name="Al-Babili S."/>
            <person name="Gehring C."/>
            <person name="Roessner U."/>
            <person name="Jung C."/>
            <person name="Murphy K."/>
            <person name="Arold S.T."/>
            <person name="Gojobori T."/>
            <person name="van der Linden C.G."/>
            <person name="van Loo E.N."/>
            <person name="Jellen E.N."/>
            <person name="Maughan P.J."/>
            <person name="Tester M."/>
        </authorList>
    </citation>
    <scope>NUCLEOTIDE SEQUENCE [LARGE SCALE GENOMIC DNA]</scope>
    <source>
        <strain evidence="12">cv. PI 614886</strain>
    </source>
</reference>
<dbReference type="EnsemblPlants" id="AUR62025957-RA">
    <property type="protein sequence ID" value="AUR62025957-RA:cds"/>
    <property type="gene ID" value="AUR62025957"/>
</dbReference>
<dbReference type="AlphaFoldDB" id="A0A803MA40"/>
<evidence type="ECO:0000313" key="12">
    <source>
        <dbReference type="EnsemblPlants" id="AUR62025957-RA:cds"/>
    </source>
</evidence>
<keyword evidence="9" id="KW-0325">Glycoprotein</keyword>
<keyword evidence="5 10" id="KW-0732">Signal</keyword>
<dbReference type="InterPro" id="IPR013210">
    <property type="entry name" value="LRR_N_plant-typ"/>
</dbReference>
<dbReference type="Proteomes" id="UP000596660">
    <property type="component" value="Unplaced"/>
</dbReference>
<evidence type="ECO:0000256" key="4">
    <source>
        <dbReference type="ARBA" id="ARBA00022692"/>
    </source>
</evidence>
<dbReference type="OrthoDB" id="676979at2759"/>
<dbReference type="Gramene" id="AUR62025957-RA">
    <property type="protein sequence ID" value="AUR62025957-RA:cds"/>
    <property type="gene ID" value="AUR62025957"/>
</dbReference>
<dbReference type="RefSeq" id="XP_021740898.1">
    <property type="nucleotide sequence ID" value="XM_021885206.1"/>
</dbReference>
<sequence>MVTPPKLPLLVSFTLLISSLTLTNADVPPCNAQDQAVLIKIRDHFGGINGPLSDWDAHSDCCLAFNYVGCSSKPGSEYGRVTGVTFSPDIGLSGTIPSDIGDLPFLDFFTLAGNTNVTGPIPTSLAKLNKLYHLDIGHNSLTGPIPSQIFKLKKLKEIDFSGNQLSGPIPSSVTSLPLLTQLNLSDNKLTGSIPPMPKTLKSLDVSNNQLCGPIPSGLKKFSASSFGRNKCLCGAPLAVKCK</sequence>
<evidence type="ECO:0000256" key="6">
    <source>
        <dbReference type="ARBA" id="ARBA00022737"/>
    </source>
</evidence>
<dbReference type="Gene3D" id="3.80.10.10">
    <property type="entry name" value="Ribonuclease Inhibitor"/>
    <property type="match status" value="2"/>
</dbReference>
<dbReference type="SMR" id="A0A803MA40"/>
<dbReference type="KEGG" id="cqi:110707203"/>
<evidence type="ECO:0000256" key="8">
    <source>
        <dbReference type="ARBA" id="ARBA00023136"/>
    </source>
</evidence>
<comment type="similarity">
    <text evidence="2">Belongs to the RLP family.</text>
</comment>
<dbReference type="PANTHER" id="PTHR48060">
    <property type="entry name" value="DNA DAMAGE-REPAIR/TOLERATION PROTEIN DRT100"/>
    <property type="match status" value="1"/>
</dbReference>
<evidence type="ECO:0000259" key="11">
    <source>
        <dbReference type="Pfam" id="PF08263"/>
    </source>
</evidence>
<evidence type="ECO:0000256" key="3">
    <source>
        <dbReference type="ARBA" id="ARBA00022614"/>
    </source>
</evidence>
<dbReference type="InterPro" id="IPR001611">
    <property type="entry name" value="Leu-rich_rpt"/>
</dbReference>
<evidence type="ECO:0000256" key="10">
    <source>
        <dbReference type="SAM" id="SignalP"/>
    </source>
</evidence>
<keyword evidence="7" id="KW-1133">Transmembrane helix</keyword>
<protein>
    <recommendedName>
        <fullName evidence="11">Leucine-rich repeat-containing N-terminal plant-type domain-containing protein</fullName>
    </recommendedName>
</protein>
<dbReference type="InterPro" id="IPR032675">
    <property type="entry name" value="LRR_dom_sf"/>
</dbReference>
<feature type="chain" id="PRO_5030515097" description="Leucine-rich repeat-containing N-terminal plant-type domain-containing protein" evidence="10">
    <location>
        <begin position="26"/>
        <end position="242"/>
    </location>
</feature>
<evidence type="ECO:0000256" key="2">
    <source>
        <dbReference type="ARBA" id="ARBA00009592"/>
    </source>
</evidence>
<keyword evidence="8" id="KW-0472">Membrane</keyword>
<dbReference type="FunFam" id="3.80.10.10:FF:000111">
    <property type="entry name" value="LRR receptor-like serine/threonine-protein kinase ERECTA"/>
    <property type="match status" value="1"/>
</dbReference>
<dbReference type="SUPFAM" id="SSF52058">
    <property type="entry name" value="L domain-like"/>
    <property type="match status" value="1"/>
</dbReference>
<keyword evidence="13" id="KW-1185">Reference proteome</keyword>